<dbReference type="GO" id="GO:0009279">
    <property type="term" value="C:cell outer membrane"/>
    <property type="evidence" value="ECO:0007669"/>
    <property type="project" value="UniProtKB-SubCell"/>
</dbReference>
<evidence type="ECO:0000256" key="4">
    <source>
        <dbReference type="ARBA" id="ARBA00023136"/>
    </source>
</evidence>
<sequence length="508" mass="55495">MKKISLLFLTAAALTFSSCEEELNQAPISSGSVPTFYQSATDFSQALNATYSALRNFPDRELTLSETRSDNIYGVSTQGVRPWEPINNFSTTIATSEFVDEAWSANYSGIFRANVLLDQLGKNGNVLAADVRSRMEGEAKFLRAFFYFNLVQYFGRVPLVDKPLSPQEVEAINRTPVEEVYTLIVADLLDAASTLAPSYTGADVGRATKWAAKGMLARVYLTRSGATYGIDGPGRGTNDYAAALGLLNEIIASGQFQFLPSYADIFSYTNEANKEVLFDIRYSSGGTGLGATYPSILVSNNYFNSVVPNTSGFSTGDELRPASNNLLSTFATGDLRRSQALQVGFTVAASGSTPAVTDPRAAFKKYLDVARRGTTRADWSINFIVLRYTDVLLMKAECILKGGGGTQSEVNAIMTQVRRRGIATAPAVTSTTYEQLIEERRREFVGEGLRWHDLVRSGNAVTIMNAWIPQDDVSKRMRSSITANDLIYPVPQSELSASGYAYEQNPGY</sequence>
<dbReference type="InterPro" id="IPR033985">
    <property type="entry name" value="SusD-like_N"/>
</dbReference>
<organism evidence="8 9">
    <name type="scientific">Hymenobacter crusticola</name>
    <dbReference type="NCBI Taxonomy" id="1770526"/>
    <lineage>
        <taxon>Bacteria</taxon>
        <taxon>Pseudomonadati</taxon>
        <taxon>Bacteroidota</taxon>
        <taxon>Cytophagia</taxon>
        <taxon>Cytophagales</taxon>
        <taxon>Hymenobacteraceae</taxon>
        <taxon>Hymenobacter</taxon>
    </lineage>
</organism>
<dbReference type="InterPro" id="IPR012944">
    <property type="entry name" value="SusD_RagB_dom"/>
</dbReference>
<evidence type="ECO:0000259" key="6">
    <source>
        <dbReference type="Pfam" id="PF07980"/>
    </source>
</evidence>
<dbReference type="SUPFAM" id="SSF48452">
    <property type="entry name" value="TPR-like"/>
    <property type="match status" value="1"/>
</dbReference>
<gene>
    <name evidence="8" type="ORF">BXP70_24085</name>
</gene>
<dbReference type="OrthoDB" id="9792139at2"/>
<reference evidence="8 9" key="1">
    <citation type="submission" date="2017-01" db="EMBL/GenBank/DDBJ databases">
        <title>A new Hymenobacter.</title>
        <authorList>
            <person name="Liang Y."/>
            <person name="Feng F."/>
        </authorList>
    </citation>
    <scope>NUCLEOTIDE SEQUENCE [LARGE SCALE GENOMIC DNA]</scope>
    <source>
        <strain evidence="8">MIMBbqt21</strain>
    </source>
</reference>
<dbReference type="Pfam" id="PF07980">
    <property type="entry name" value="SusD_RagB"/>
    <property type="match status" value="1"/>
</dbReference>
<feature type="domain" description="RagB/SusD" evidence="6">
    <location>
        <begin position="364"/>
        <end position="508"/>
    </location>
</feature>
<evidence type="ECO:0000256" key="2">
    <source>
        <dbReference type="ARBA" id="ARBA00006275"/>
    </source>
</evidence>
<dbReference type="AlphaFoldDB" id="A0A2C9ZU22"/>
<keyword evidence="4" id="KW-0472">Membrane</keyword>
<name>A0A2C9ZU22_9BACT</name>
<keyword evidence="9" id="KW-1185">Reference proteome</keyword>
<comment type="subcellular location">
    <subcellularLocation>
        <location evidence="1">Cell outer membrane</location>
    </subcellularLocation>
</comment>
<dbReference type="CDD" id="cd08977">
    <property type="entry name" value="SusD"/>
    <property type="match status" value="1"/>
</dbReference>
<dbReference type="Pfam" id="PF14322">
    <property type="entry name" value="SusD-like_3"/>
    <property type="match status" value="1"/>
</dbReference>
<keyword evidence="3" id="KW-0732">Signal</keyword>
<dbReference type="PROSITE" id="PS51257">
    <property type="entry name" value="PROKAR_LIPOPROTEIN"/>
    <property type="match status" value="1"/>
</dbReference>
<dbReference type="EMBL" id="MTSE01000022">
    <property type="protein sequence ID" value="OUJ70445.1"/>
    <property type="molecule type" value="Genomic_DNA"/>
</dbReference>
<evidence type="ECO:0000313" key="9">
    <source>
        <dbReference type="Proteomes" id="UP000194873"/>
    </source>
</evidence>
<keyword evidence="5" id="KW-0998">Cell outer membrane</keyword>
<comment type="similarity">
    <text evidence="2">Belongs to the SusD family.</text>
</comment>
<protein>
    <recommendedName>
        <fullName evidence="10">RagB/SusD family nutrient uptake outer membrane protein</fullName>
    </recommendedName>
</protein>
<feature type="domain" description="SusD-like N-terminal" evidence="7">
    <location>
        <begin position="96"/>
        <end position="221"/>
    </location>
</feature>
<dbReference type="InterPro" id="IPR011990">
    <property type="entry name" value="TPR-like_helical_dom_sf"/>
</dbReference>
<dbReference type="Gene3D" id="1.25.40.390">
    <property type="match status" value="1"/>
</dbReference>
<evidence type="ECO:0000256" key="1">
    <source>
        <dbReference type="ARBA" id="ARBA00004442"/>
    </source>
</evidence>
<dbReference type="RefSeq" id="WP_086596672.1">
    <property type="nucleotide sequence ID" value="NZ_MTSE01000022.1"/>
</dbReference>
<proteinExistence type="inferred from homology"/>
<accession>A0A2C9ZU22</accession>
<evidence type="ECO:0000259" key="7">
    <source>
        <dbReference type="Pfam" id="PF14322"/>
    </source>
</evidence>
<evidence type="ECO:0000313" key="8">
    <source>
        <dbReference type="EMBL" id="OUJ70445.1"/>
    </source>
</evidence>
<evidence type="ECO:0008006" key="10">
    <source>
        <dbReference type="Google" id="ProtNLM"/>
    </source>
</evidence>
<comment type="caution">
    <text evidence="8">The sequence shown here is derived from an EMBL/GenBank/DDBJ whole genome shotgun (WGS) entry which is preliminary data.</text>
</comment>
<evidence type="ECO:0000256" key="3">
    <source>
        <dbReference type="ARBA" id="ARBA00022729"/>
    </source>
</evidence>
<evidence type="ECO:0000256" key="5">
    <source>
        <dbReference type="ARBA" id="ARBA00023237"/>
    </source>
</evidence>
<dbReference type="Proteomes" id="UP000194873">
    <property type="component" value="Unassembled WGS sequence"/>
</dbReference>